<dbReference type="RefSeq" id="WP_100992447.1">
    <property type="nucleotide sequence ID" value="NZ_CP025096.1"/>
</dbReference>
<reference evidence="2 3" key="1">
    <citation type="submission" date="2017-11" db="EMBL/GenBank/DDBJ databases">
        <title>Taxonomic description and genome sequences of Spirosoma HA7 sp. nov., isolated from pollen microhabitat of Corylus avellana.</title>
        <authorList>
            <person name="Ambika Manirajan B."/>
            <person name="Suarez C."/>
            <person name="Ratering S."/>
            <person name="Geissler-Plaum R."/>
            <person name="Cardinale M."/>
            <person name="Sylvia S."/>
        </authorList>
    </citation>
    <scope>NUCLEOTIDE SEQUENCE [LARGE SCALE GENOMIC DNA]</scope>
    <source>
        <strain evidence="2 3">HA7</strain>
    </source>
</reference>
<dbReference type="EMBL" id="CP025096">
    <property type="protein sequence ID" value="AUD05896.1"/>
    <property type="molecule type" value="Genomic_DNA"/>
</dbReference>
<protein>
    <submittedName>
        <fullName evidence="2">Uncharacterized protein</fullName>
    </submittedName>
</protein>
<proteinExistence type="predicted"/>
<feature type="compositionally biased region" description="Low complexity" evidence="1">
    <location>
        <begin position="65"/>
        <end position="74"/>
    </location>
</feature>
<feature type="region of interest" description="Disordered" evidence="1">
    <location>
        <begin position="1"/>
        <end position="87"/>
    </location>
</feature>
<evidence type="ECO:0000313" key="2">
    <source>
        <dbReference type="EMBL" id="AUD05896.1"/>
    </source>
</evidence>
<dbReference type="Proteomes" id="UP000232883">
    <property type="component" value="Chromosome"/>
</dbReference>
<gene>
    <name evidence="2" type="ORF">CWM47_31065</name>
</gene>
<name>A0A2K8Z7M9_9BACT</name>
<feature type="compositionally biased region" description="Basic and acidic residues" evidence="1">
    <location>
        <begin position="75"/>
        <end position="87"/>
    </location>
</feature>
<organism evidence="2 3">
    <name type="scientific">Spirosoma pollinicola</name>
    <dbReference type="NCBI Taxonomy" id="2057025"/>
    <lineage>
        <taxon>Bacteria</taxon>
        <taxon>Pseudomonadati</taxon>
        <taxon>Bacteroidota</taxon>
        <taxon>Cytophagia</taxon>
        <taxon>Cytophagales</taxon>
        <taxon>Cytophagaceae</taxon>
        <taxon>Spirosoma</taxon>
    </lineage>
</organism>
<dbReference type="OrthoDB" id="964544at2"/>
<feature type="compositionally biased region" description="Polar residues" evidence="1">
    <location>
        <begin position="16"/>
        <end position="27"/>
    </location>
</feature>
<evidence type="ECO:0000313" key="3">
    <source>
        <dbReference type="Proteomes" id="UP000232883"/>
    </source>
</evidence>
<dbReference type="KEGG" id="spir:CWM47_31065"/>
<keyword evidence="3" id="KW-1185">Reference proteome</keyword>
<accession>A0A2K8Z7M9</accession>
<evidence type="ECO:0000256" key="1">
    <source>
        <dbReference type="SAM" id="MobiDB-lite"/>
    </source>
</evidence>
<dbReference type="AlphaFoldDB" id="A0A2K8Z7M9"/>
<sequence>MESEDREDIIRAKQAISPNGLENQSAEGHSGVGSEQPVSDLPDEELPNQELLEKYTDGPDEPGENVRVMNPNRNPNDKPNIDKPAYD</sequence>